<dbReference type="InterPro" id="IPR059179">
    <property type="entry name" value="MLKL-like_MCAfunc"/>
</dbReference>
<keyword evidence="6" id="KW-0175">Coiled coil</keyword>
<proteinExistence type="predicted"/>
<dbReference type="SUPFAM" id="SSF48371">
    <property type="entry name" value="ARM repeat"/>
    <property type="match status" value="3"/>
</dbReference>
<dbReference type="InterPro" id="IPR013083">
    <property type="entry name" value="Znf_RING/FYVE/PHD"/>
</dbReference>
<dbReference type="OrthoDB" id="7537227at2759"/>
<dbReference type="SMART" id="SM00504">
    <property type="entry name" value="Ubox"/>
    <property type="match status" value="1"/>
</dbReference>
<organism evidence="8 9">
    <name type="scientific">Cephalotus follicularis</name>
    <name type="common">Albany pitcher plant</name>
    <dbReference type="NCBI Taxonomy" id="3775"/>
    <lineage>
        <taxon>Eukaryota</taxon>
        <taxon>Viridiplantae</taxon>
        <taxon>Streptophyta</taxon>
        <taxon>Embryophyta</taxon>
        <taxon>Tracheophyta</taxon>
        <taxon>Spermatophyta</taxon>
        <taxon>Magnoliopsida</taxon>
        <taxon>eudicotyledons</taxon>
        <taxon>Gunneridae</taxon>
        <taxon>Pentapetalae</taxon>
        <taxon>rosids</taxon>
        <taxon>fabids</taxon>
        <taxon>Oxalidales</taxon>
        <taxon>Cephalotaceae</taxon>
        <taxon>Cephalotus</taxon>
    </lineage>
</organism>
<evidence type="ECO:0000256" key="3">
    <source>
        <dbReference type="ARBA" id="ARBA00012483"/>
    </source>
</evidence>
<evidence type="ECO:0000256" key="6">
    <source>
        <dbReference type="SAM" id="Coils"/>
    </source>
</evidence>
<dbReference type="UniPathway" id="UPA00143"/>
<dbReference type="CDD" id="cd16664">
    <property type="entry name" value="RING-Ubox_PUB"/>
    <property type="match status" value="1"/>
</dbReference>
<keyword evidence="9" id="KW-1185">Reference proteome</keyword>
<dbReference type="Pfam" id="PF04564">
    <property type="entry name" value="U-box"/>
    <property type="match status" value="1"/>
</dbReference>
<keyword evidence="5" id="KW-0677">Repeat</keyword>
<dbReference type="SMART" id="SM00185">
    <property type="entry name" value="ARM"/>
    <property type="match status" value="11"/>
</dbReference>
<dbReference type="InParanoid" id="A0A1Q3C5D6"/>
<dbReference type="EC" id="2.3.2.27" evidence="3"/>
<dbReference type="Proteomes" id="UP000187406">
    <property type="component" value="Unassembled WGS sequence"/>
</dbReference>
<feature type="coiled-coil region" evidence="6">
    <location>
        <begin position="60"/>
        <end position="87"/>
    </location>
</feature>
<name>A0A1Q3C5D6_CEPFO</name>
<accession>A0A1Q3C5D6</accession>
<dbReference type="EMBL" id="BDDD01001352">
    <property type="protein sequence ID" value="GAV75331.1"/>
    <property type="molecule type" value="Genomic_DNA"/>
</dbReference>
<dbReference type="STRING" id="3775.A0A1Q3C5D6"/>
<dbReference type="Pfam" id="PF00514">
    <property type="entry name" value="Arm"/>
    <property type="match status" value="1"/>
</dbReference>
<feature type="coiled-coil region" evidence="6">
    <location>
        <begin position="195"/>
        <end position="222"/>
    </location>
</feature>
<evidence type="ECO:0000259" key="7">
    <source>
        <dbReference type="PROSITE" id="PS51698"/>
    </source>
</evidence>
<dbReference type="InterPro" id="IPR052608">
    <property type="entry name" value="U-box_domain_protein"/>
</dbReference>
<comment type="pathway">
    <text evidence="2">Protein modification; protein ubiquitination.</text>
</comment>
<dbReference type="GO" id="GO:0007166">
    <property type="term" value="P:cell surface receptor signaling pathway"/>
    <property type="evidence" value="ECO:0007669"/>
    <property type="project" value="InterPro"/>
</dbReference>
<dbReference type="GO" id="GO:0016567">
    <property type="term" value="P:protein ubiquitination"/>
    <property type="evidence" value="ECO:0007669"/>
    <property type="project" value="UniProtKB-UniPathway"/>
</dbReference>
<dbReference type="InterPro" id="IPR016024">
    <property type="entry name" value="ARM-type_fold"/>
</dbReference>
<dbReference type="SUPFAM" id="SSF57850">
    <property type="entry name" value="RING/U-box"/>
    <property type="match status" value="1"/>
</dbReference>
<feature type="domain" description="U-box" evidence="7">
    <location>
        <begin position="260"/>
        <end position="334"/>
    </location>
</feature>
<dbReference type="PANTHER" id="PTHR45958:SF5">
    <property type="entry name" value="RING-TYPE E3 UBIQUITIN TRANSFERASE"/>
    <property type="match status" value="1"/>
</dbReference>
<comment type="catalytic activity">
    <reaction evidence="1">
        <text>S-ubiquitinyl-[E2 ubiquitin-conjugating enzyme]-L-cysteine + [acceptor protein]-L-lysine = [E2 ubiquitin-conjugating enzyme]-L-cysteine + N(6)-ubiquitinyl-[acceptor protein]-L-lysine.</text>
        <dbReference type="EC" id="2.3.2.27"/>
    </reaction>
</comment>
<reference evidence="9" key="1">
    <citation type="submission" date="2016-04" db="EMBL/GenBank/DDBJ databases">
        <title>Cephalotus genome sequencing.</title>
        <authorList>
            <person name="Fukushima K."/>
            <person name="Hasebe M."/>
            <person name="Fang X."/>
        </authorList>
    </citation>
    <scope>NUCLEOTIDE SEQUENCE [LARGE SCALE GENOMIC DNA]</scope>
    <source>
        <strain evidence="9">cv. St1</strain>
    </source>
</reference>
<evidence type="ECO:0000256" key="2">
    <source>
        <dbReference type="ARBA" id="ARBA00004906"/>
    </source>
</evidence>
<comment type="caution">
    <text evidence="8">The sequence shown here is derived from an EMBL/GenBank/DDBJ whole genome shotgun (WGS) entry which is preliminary data.</text>
</comment>
<dbReference type="InterPro" id="IPR045210">
    <property type="entry name" value="RING-Ubox_PUB"/>
</dbReference>
<evidence type="ECO:0000256" key="5">
    <source>
        <dbReference type="ARBA" id="ARBA00022737"/>
    </source>
</evidence>
<dbReference type="InterPro" id="IPR011989">
    <property type="entry name" value="ARM-like"/>
</dbReference>
<keyword evidence="4" id="KW-0808">Transferase</keyword>
<dbReference type="Gene3D" id="3.30.40.10">
    <property type="entry name" value="Zinc/RING finger domain, C3HC4 (zinc finger)"/>
    <property type="match status" value="1"/>
</dbReference>
<dbReference type="PANTHER" id="PTHR45958">
    <property type="entry name" value="RING-TYPE E3 UBIQUITIN TRANSFERASE"/>
    <property type="match status" value="1"/>
</dbReference>
<evidence type="ECO:0000313" key="9">
    <source>
        <dbReference type="Proteomes" id="UP000187406"/>
    </source>
</evidence>
<dbReference type="InterPro" id="IPR036537">
    <property type="entry name" value="Adaptor_Cbl_N_dom_sf"/>
</dbReference>
<dbReference type="PROSITE" id="PS51698">
    <property type="entry name" value="U_BOX"/>
    <property type="match status" value="1"/>
</dbReference>
<gene>
    <name evidence="8" type="ORF">CFOL_v3_18810</name>
</gene>
<sequence>MALEVITSASIVPASEVISQIVEAILEVVVAADNVLIKKDCFKELANYLDRIVPVLKELIRKDVGRMESLNNAIEILNREIKDVKQLTLECSKRNKIYLLVKCRTIVKRLEDCTKEISRALGILPLSSLDLSSSIIEEIGKLRENMQSAEFRAAITEEEVLGKIESGIQERNVNRSYANHLLLLIAEAVGVSTERSVLKKEFEEFKRDIENVQLRKDQAEAIQMDQITALLQRADAASSTEEKEIRYFTKRKSLGSQPLEPLRSFYCPITRDVMVDPVETSSGQTFERSAIEKWFSDGNKLCPMTMTPLNTSILRPNKTLRQSIEEWKDRNTMITISSMKPKLMSEEEEEVLHCLEHLQDLCEQRDLHREWIIMENYMQILIQLLGSKNRDIRNHALAILHILTKDSDDAKERLARVDNAMESIVRSLGRRVEETKLAVALLLELSKCNLFRDCIGNVQGCMLLLVTMSNSDDSQAARDAQELLENLSFSDQNVIQMAKANYFKHLLQRLSRGSEDVKRAMASTLADMELTDQNKISLLEGGVLGPLLHLVSHGEHQMKKVAVRALCNLSTVPNNGLQMIREGAVGPLLELLIHHGSSSSRLREQVAATIMHLAESTVSQNSSEIPVSLLESEDDTFRLFSLINLTGPDVQKNILHTFYALCESPSATDIKAKLGQCSAVQVLVQLCENDDLTVRANAVKLFCCLVDDSDEAIILEHVSQKCLETLLRIIQSSRGEEEITSAIGIISNLPETQQLTQWLLDAGALPIIFNFLQTKERQNDPHKNPSVENATGAIRRFTVPTNLEWQRKAAEIGVIPMLVRLLDFGTPLTKKHAAISLGRFSQSSFQLSQKIPKRNGFFCFSAPPETGCLVHGGFCTVETSFCLVEADAVQPLVRVFEDPDFGACEASLDALLTLIEAERLQSGSKVLADANAIHPMIKFLSSPSPRLQEKALNALERIFRLPEFKQKYGPSAKMPLVDLTQRGNRSTKSLSARILAHLDELQDQSSFF</sequence>
<dbReference type="Gene3D" id="1.20.930.20">
    <property type="entry name" value="Adaptor protein Cbl, N-terminal domain"/>
    <property type="match status" value="1"/>
</dbReference>
<evidence type="ECO:0000256" key="4">
    <source>
        <dbReference type="ARBA" id="ARBA00022679"/>
    </source>
</evidence>
<dbReference type="InterPro" id="IPR003613">
    <property type="entry name" value="Ubox_domain"/>
</dbReference>
<evidence type="ECO:0000313" key="8">
    <source>
        <dbReference type="EMBL" id="GAV75331.1"/>
    </source>
</evidence>
<protein>
    <recommendedName>
        <fullName evidence="3">RING-type E3 ubiquitin transferase</fullName>
        <ecNumber evidence="3">2.3.2.27</ecNumber>
    </recommendedName>
</protein>
<dbReference type="AlphaFoldDB" id="A0A1Q3C5D6"/>
<evidence type="ECO:0000256" key="1">
    <source>
        <dbReference type="ARBA" id="ARBA00000900"/>
    </source>
</evidence>
<dbReference type="GO" id="GO:0061630">
    <property type="term" value="F:ubiquitin protein ligase activity"/>
    <property type="evidence" value="ECO:0007669"/>
    <property type="project" value="UniProtKB-EC"/>
</dbReference>
<dbReference type="InterPro" id="IPR000225">
    <property type="entry name" value="Armadillo"/>
</dbReference>
<dbReference type="Gene3D" id="1.25.10.10">
    <property type="entry name" value="Leucine-rich Repeat Variant"/>
    <property type="match status" value="4"/>
</dbReference>
<dbReference type="CDD" id="cd21037">
    <property type="entry name" value="MLKL_NTD"/>
    <property type="match status" value="1"/>
</dbReference>